<dbReference type="RefSeq" id="WP_280834726.1">
    <property type="nucleotide sequence ID" value="NZ_JARXVE010000009.1"/>
</dbReference>
<sequence length="155" mass="16856">MADDIENTDGAAADRPTMTPFLAALAIIVLVLIGVTLANVFGGRELSEDQLVGRAAVGQNDALQRENYADFSGYTCAEQRGTEAEFIARQRDSVAKHGARYVDDVTGVRIEGDRATATVVYHFENAPDNKLNNETTFVREDGNWRVCASMGDSRP</sequence>
<proteinExistence type="predicted"/>
<keyword evidence="3" id="KW-1185">Reference proteome</keyword>
<evidence type="ECO:0000313" key="3">
    <source>
        <dbReference type="Proteomes" id="UP001160130"/>
    </source>
</evidence>
<name>A0ABT6L5B7_9MYCO</name>
<protein>
    <recommendedName>
        <fullName evidence="4">Lumazine-binding protein</fullName>
    </recommendedName>
</protein>
<dbReference type="InterPro" id="IPR032710">
    <property type="entry name" value="NTF2-like_dom_sf"/>
</dbReference>
<evidence type="ECO:0008006" key="4">
    <source>
        <dbReference type="Google" id="ProtNLM"/>
    </source>
</evidence>
<reference evidence="2 3" key="1">
    <citation type="submission" date="2023-04" db="EMBL/GenBank/DDBJ databases">
        <title>Forest soil microbial communities from Buena Vista Peninsula, Colon Province, Panama.</title>
        <authorList>
            <person name="Bouskill N."/>
        </authorList>
    </citation>
    <scope>NUCLEOTIDE SEQUENCE [LARGE SCALE GENOMIC DNA]</scope>
    <source>
        <strain evidence="2 3">AC80</strain>
    </source>
</reference>
<dbReference type="SUPFAM" id="SSF54427">
    <property type="entry name" value="NTF2-like"/>
    <property type="match status" value="1"/>
</dbReference>
<comment type="caution">
    <text evidence="2">The sequence shown here is derived from an EMBL/GenBank/DDBJ whole genome shotgun (WGS) entry which is preliminary data.</text>
</comment>
<keyword evidence="1" id="KW-0472">Membrane</keyword>
<keyword evidence="1" id="KW-0812">Transmembrane</keyword>
<feature type="transmembrane region" description="Helical" evidence="1">
    <location>
        <begin position="20"/>
        <end position="41"/>
    </location>
</feature>
<gene>
    <name evidence="2" type="ORF">M2272_004794</name>
</gene>
<accession>A0ABT6L5B7</accession>
<organism evidence="2 3">
    <name type="scientific">Mycolicibacterium frederiksbergense</name>
    <dbReference type="NCBI Taxonomy" id="117567"/>
    <lineage>
        <taxon>Bacteria</taxon>
        <taxon>Bacillati</taxon>
        <taxon>Actinomycetota</taxon>
        <taxon>Actinomycetes</taxon>
        <taxon>Mycobacteriales</taxon>
        <taxon>Mycobacteriaceae</taxon>
        <taxon>Mycolicibacterium</taxon>
    </lineage>
</organism>
<dbReference type="EMBL" id="JARXVE010000009">
    <property type="protein sequence ID" value="MDH6198135.1"/>
    <property type="molecule type" value="Genomic_DNA"/>
</dbReference>
<evidence type="ECO:0000256" key="1">
    <source>
        <dbReference type="SAM" id="Phobius"/>
    </source>
</evidence>
<keyword evidence="1" id="KW-1133">Transmembrane helix</keyword>
<dbReference type="Proteomes" id="UP001160130">
    <property type="component" value="Unassembled WGS sequence"/>
</dbReference>
<evidence type="ECO:0000313" key="2">
    <source>
        <dbReference type="EMBL" id="MDH6198135.1"/>
    </source>
</evidence>